<dbReference type="Proteomes" id="UP001595956">
    <property type="component" value="Unassembled WGS sequence"/>
</dbReference>
<feature type="transmembrane region" description="Helical" evidence="2">
    <location>
        <begin position="498"/>
        <end position="519"/>
    </location>
</feature>
<feature type="transmembrane region" description="Helical" evidence="2">
    <location>
        <begin position="428"/>
        <end position="448"/>
    </location>
</feature>
<accession>A0ABW0N158</accession>
<sequence length="926" mass="96301">MTRPTTPAPRHGRGRARSQARSHVLWRAAPRRLWRTPGWLLLVFVAATLLVSSAVAPALFVATARSTALTDRLDTARGAPFGPESGDLRVTWDAVLPPASEQVLMDRLNTLEGFSAPTVGAAGVGQSHTRKSLVRAGEVVDEGVLWYHDGAVEALGGDEDAEGIWLPEEIAGRLGIEVGDRVRIGLVSTFIASTGKLTPTVLAGTYETAPGSALPAVLADDPDSDRWYLPIDPEDPTGNSPLAIVGRATFDELVLATADSPLYIADLRLDPGISPDEALAAVDEIKQLGNDAYDGSQELARYLADAEPQGADLAVASGLPDIVFDSNQTATSARDQVRPYAVAGQVLAAALLVGGWVLLGRGRRREQVLASGLGVRPGEVAGLTALEVLPACVVAAPAGLGLALLGIALTGPSDATEVSATTPDLVRAGVAALVALLLMAATAAVSAAGMDRQARVSRLGGRRVVMPWGMALLVATVAVGIAVLGVDVARRSSTPLAMLLPVLVAATVALAVARVAGWARGRRTTRRGRGSARWLASRRTGTVLREITALTVVIAVALGLFGYSLTVRRGLDQGVDDKTAALVGARSTLKVDEDFRRQGMKVATTAPVERTSLVWRRGASIPPTFGEAPVLAIDPTTFADVADWGSSGTLDAGRELVPDLLEKAKGLPVILSGDPDQEVGDHGTLDFSGEFQVPFEVVGVVKAFPGAESDTGNTTVIINWRKLVTVLPPTVDPRKKLASSGDAGAFASWVWSDRGPADLRAVLDDDGIATNGRLDSSDQARVGSGLVAATWAAAYVLALGCVALALAVAASLVLALRLADRDAVSDVLLARMGFASGELARSRTWEVGYAVLTAVLAAGIATAALVLGPTVIDATATIPPLTRPRPDVTDVVVLVGVLVGIVLLAWLIGAQRARRRHPAEVLRGNG</sequence>
<comment type="caution">
    <text evidence="3">The sequence shown here is derived from an EMBL/GenBank/DDBJ whole genome shotgun (WGS) entry which is preliminary data.</text>
</comment>
<name>A0ABW0N158_9ACTN</name>
<feature type="transmembrane region" description="Helical" evidence="2">
    <location>
        <begin position="791"/>
        <end position="816"/>
    </location>
</feature>
<evidence type="ECO:0000313" key="3">
    <source>
        <dbReference type="EMBL" id="MFC5493909.1"/>
    </source>
</evidence>
<evidence type="ECO:0000256" key="2">
    <source>
        <dbReference type="SAM" id="Phobius"/>
    </source>
</evidence>
<keyword evidence="4" id="KW-1185">Reference proteome</keyword>
<dbReference type="RefSeq" id="WP_345178570.1">
    <property type="nucleotide sequence ID" value="NZ_BAABFQ010000007.1"/>
</dbReference>
<feature type="transmembrane region" description="Helical" evidence="2">
    <location>
        <begin position="340"/>
        <end position="359"/>
    </location>
</feature>
<feature type="transmembrane region" description="Helical" evidence="2">
    <location>
        <begin position="891"/>
        <end position="909"/>
    </location>
</feature>
<feature type="transmembrane region" description="Helical" evidence="2">
    <location>
        <begin position="543"/>
        <end position="563"/>
    </location>
</feature>
<organism evidence="3 4">
    <name type="scientific">Nocardioides caricicola</name>
    <dbReference type="NCBI Taxonomy" id="634770"/>
    <lineage>
        <taxon>Bacteria</taxon>
        <taxon>Bacillati</taxon>
        <taxon>Actinomycetota</taxon>
        <taxon>Actinomycetes</taxon>
        <taxon>Propionibacteriales</taxon>
        <taxon>Nocardioidaceae</taxon>
        <taxon>Nocardioides</taxon>
    </lineage>
</organism>
<keyword evidence="2" id="KW-0812">Transmembrane</keyword>
<dbReference type="EMBL" id="JBHSMD010000004">
    <property type="protein sequence ID" value="MFC5493909.1"/>
    <property type="molecule type" value="Genomic_DNA"/>
</dbReference>
<evidence type="ECO:0000313" key="4">
    <source>
        <dbReference type="Proteomes" id="UP001595956"/>
    </source>
</evidence>
<evidence type="ECO:0000256" key="1">
    <source>
        <dbReference type="SAM" id="MobiDB-lite"/>
    </source>
</evidence>
<proteinExistence type="predicted"/>
<gene>
    <name evidence="3" type="ORF">ACFPKY_12410</name>
</gene>
<evidence type="ECO:0008006" key="5">
    <source>
        <dbReference type="Google" id="ProtNLM"/>
    </source>
</evidence>
<feature type="compositionally biased region" description="Basic residues" evidence="1">
    <location>
        <begin position="10"/>
        <end position="20"/>
    </location>
</feature>
<feature type="transmembrane region" description="Helical" evidence="2">
    <location>
        <begin position="849"/>
        <end position="871"/>
    </location>
</feature>
<feature type="region of interest" description="Disordered" evidence="1">
    <location>
        <begin position="1"/>
        <end position="21"/>
    </location>
</feature>
<reference evidence="4" key="1">
    <citation type="journal article" date="2019" name="Int. J. Syst. Evol. Microbiol.">
        <title>The Global Catalogue of Microorganisms (GCM) 10K type strain sequencing project: providing services to taxonomists for standard genome sequencing and annotation.</title>
        <authorList>
            <consortium name="The Broad Institute Genomics Platform"/>
            <consortium name="The Broad Institute Genome Sequencing Center for Infectious Disease"/>
            <person name="Wu L."/>
            <person name="Ma J."/>
        </authorList>
    </citation>
    <scope>NUCLEOTIDE SEQUENCE [LARGE SCALE GENOMIC DNA]</scope>
    <source>
        <strain evidence="4">KACC 13778</strain>
    </source>
</reference>
<feature type="transmembrane region" description="Helical" evidence="2">
    <location>
        <begin position="380"/>
        <end position="408"/>
    </location>
</feature>
<protein>
    <recommendedName>
        <fullName evidence="5">FtsX-like permease family protein</fullName>
    </recommendedName>
</protein>
<feature type="transmembrane region" description="Helical" evidence="2">
    <location>
        <begin position="468"/>
        <end position="486"/>
    </location>
</feature>
<keyword evidence="2" id="KW-0472">Membrane</keyword>
<keyword evidence="2" id="KW-1133">Transmembrane helix</keyword>